<sequence length="1111" mass="121873">MATIRAIKDSSVRFPVEGGVIECSRESQVHQIQSGQVIVDLCSVVKELVENSLDAGASSIDVRFKNHGLDSIEVQDNGNGIAPEDFETIALKHYTSKLSSYEDLTGLETFGFRGEALSSLCALSQFHIVTARAVDGPKGNKLNFEISGKLKGTSVAAAQKGTTVAVENLFRNLPVRRKELEKNIKREYGKVLALLHAYACISVGVRFAVSDQMPKGKKVVVFSTKINPSTKENIVNVFGAKTMLALVKLDLKLEMQPSKGPSTQSARSWNTQADTGSKEVQVQGHISKPIFGEGRQAPDRQMFFVNSRPCGLPQVSKAFNEVYKSFNVSQSPFIFANLIMDTNAYDVNVSPDKRTILLHDQTALLESLKAALTQLFESQDQSVPQSQLATRKLPAYQPLSIDRQLSAQTNSAADPASDDEDGKAEKSDQRAARRQSGTPVSLIQNWVGRDAQNRSQMLPPKTKSGVELTDKRRTPNALASKSPDDEESSRPSKVGTNDNAPFIEDSESDDEDSGGVSEREATASERPQMSASVMTAADPTHRVGVLAQSNADPLSSPYDDLFSQRPPQLPQAVQDFNARNASQQARHAEPDKSSREESIPAMTPKVQKSAPGVVENAFDKMRPKRTPAQMAEITIGDRTVTTVIGTPASKRRRIHEPKNSQSIARFGASPLLARGLRSFAAPGTPLAEESSDIEEPSEISKGSDDENEDENGDEDNLETDLVNDGSPRHRSSADVDLPDLADELSEDEHVDTGEPEDAESEPLQPSSEGSDEEYLDEDEKRKREDERVARLIQEAEEAAAQPSNDNVKRASQVFRSGGTRREATLNLSKYITISSAQIKSQLLQTAFTDAVDATPQDTSTLIKEELADDTAETRLSLTVTKSDFSRMHIVGQFNLGFILAVRPRHSTSPDSEDHLFIIDQHAADEKYNFERLSRTTTLTPQRLVQPKPLHLTAIEEEIILEHAAALTANGFIIETDTSGRIPVGQRCSLLSLPTSKETTFSLADLEELLHLLSEQAAGHTEGEIPRPSRVRRMLAMRACRSSVMVGKTLTFAQMRREVRNLGEMEKPWNCPHGRPTMRHLAGLGGWGGWREDGVGRTDWRGWVTGRRGGVV</sequence>
<accession>A0ACC3SN55</accession>
<keyword evidence="1" id="KW-0067">ATP-binding</keyword>
<keyword evidence="2" id="KW-1185">Reference proteome</keyword>
<reference evidence="1" key="1">
    <citation type="submission" date="2024-02" db="EMBL/GenBank/DDBJ databases">
        <title>Metagenome Assembled Genome of Zalaria obscura JY119.</title>
        <authorList>
            <person name="Vighnesh L."/>
            <person name="Jagadeeshwari U."/>
            <person name="Venkata Ramana C."/>
            <person name="Sasikala C."/>
        </authorList>
    </citation>
    <scope>NUCLEOTIDE SEQUENCE</scope>
    <source>
        <strain evidence="1">JY119</strain>
    </source>
</reference>
<keyword evidence="1" id="KW-0547">Nucleotide-binding</keyword>
<evidence type="ECO:0000313" key="1">
    <source>
        <dbReference type="EMBL" id="KAK8217268.1"/>
    </source>
</evidence>
<name>A0ACC3SN55_9PEZI</name>
<organism evidence="1 2">
    <name type="scientific">Zalaria obscura</name>
    <dbReference type="NCBI Taxonomy" id="2024903"/>
    <lineage>
        <taxon>Eukaryota</taxon>
        <taxon>Fungi</taxon>
        <taxon>Dikarya</taxon>
        <taxon>Ascomycota</taxon>
        <taxon>Pezizomycotina</taxon>
        <taxon>Dothideomycetes</taxon>
        <taxon>Dothideomycetidae</taxon>
        <taxon>Dothideales</taxon>
        <taxon>Zalariaceae</taxon>
        <taxon>Zalaria</taxon>
    </lineage>
</organism>
<evidence type="ECO:0000313" key="2">
    <source>
        <dbReference type="Proteomes" id="UP001320706"/>
    </source>
</evidence>
<dbReference type="EMBL" id="JAMKPW020000006">
    <property type="protein sequence ID" value="KAK8217268.1"/>
    <property type="molecule type" value="Genomic_DNA"/>
</dbReference>
<protein>
    <submittedName>
        <fullName evidence="1">ATP-binding mismatch repair protein</fullName>
    </submittedName>
</protein>
<gene>
    <name evidence="1" type="primary">PMS1</name>
    <name evidence="1" type="ORF">M8818_001521</name>
</gene>
<proteinExistence type="predicted"/>
<dbReference type="Proteomes" id="UP001320706">
    <property type="component" value="Unassembled WGS sequence"/>
</dbReference>
<comment type="caution">
    <text evidence="1">The sequence shown here is derived from an EMBL/GenBank/DDBJ whole genome shotgun (WGS) entry which is preliminary data.</text>
</comment>